<protein>
    <submittedName>
        <fullName evidence="3">DNA-binding transcriptional regulator, MerR family</fullName>
    </submittedName>
</protein>
<dbReference type="CDD" id="cd01109">
    <property type="entry name" value="HTH_YyaN"/>
    <property type="match status" value="1"/>
</dbReference>
<dbReference type="AlphaFoldDB" id="A0A1G4X1M1"/>
<dbReference type="STRING" id="1502745.SAMN02799620_06100"/>
<accession>A0A1G4X1M1</accession>
<dbReference type="GO" id="GO:0003700">
    <property type="term" value="F:DNA-binding transcription factor activity"/>
    <property type="evidence" value="ECO:0007669"/>
    <property type="project" value="InterPro"/>
</dbReference>
<dbReference type="EMBL" id="FMUB01000019">
    <property type="protein sequence ID" value="SCX33871.1"/>
    <property type="molecule type" value="Genomic_DNA"/>
</dbReference>
<dbReference type="PANTHER" id="PTHR30204:SF98">
    <property type="entry name" value="HTH-TYPE TRANSCRIPTIONAL REGULATOR ADHR"/>
    <property type="match status" value="1"/>
</dbReference>
<gene>
    <name evidence="3" type="ORF">SAMN02799620_06100</name>
</gene>
<dbReference type="Gene3D" id="1.10.1660.10">
    <property type="match status" value="1"/>
</dbReference>
<reference evidence="4" key="1">
    <citation type="submission" date="2016-10" db="EMBL/GenBank/DDBJ databases">
        <authorList>
            <person name="Varghese N."/>
            <person name="Submissions S."/>
        </authorList>
    </citation>
    <scope>NUCLEOTIDE SEQUENCE [LARGE SCALE GENOMIC DNA]</scope>
    <source>
        <strain evidence="4">UNC267MFSha1.1M11</strain>
    </source>
</reference>
<dbReference type="InterPro" id="IPR009061">
    <property type="entry name" value="DNA-bd_dom_put_sf"/>
</dbReference>
<evidence type="ECO:0000256" key="1">
    <source>
        <dbReference type="ARBA" id="ARBA00023125"/>
    </source>
</evidence>
<keyword evidence="1 3" id="KW-0238">DNA-binding</keyword>
<sequence>MPIDLAVPVLADLTIQQVARRTGLSESALRYYERIGLLDPVPRDPSSGHRRYPPELVTAVESLACLRGTGMSVRDMRTYVDNMRGGPDSAADQQRLFAAHAQRLGDEIRRLQVRRRYVAAKADMWAARQRGDSDAEQRLIPEIIALGNQLLEEEATHHD</sequence>
<evidence type="ECO:0000313" key="3">
    <source>
        <dbReference type="EMBL" id="SCX33871.1"/>
    </source>
</evidence>
<organism evidence="3 4">
    <name type="scientific">Mycolicibacterium fluoranthenivorans</name>
    <dbReference type="NCBI Taxonomy" id="258505"/>
    <lineage>
        <taxon>Bacteria</taxon>
        <taxon>Bacillati</taxon>
        <taxon>Actinomycetota</taxon>
        <taxon>Actinomycetes</taxon>
        <taxon>Mycobacteriales</taxon>
        <taxon>Mycobacteriaceae</taxon>
        <taxon>Mycolicibacterium</taxon>
    </lineage>
</organism>
<evidence type="ECO:0000259" key="2">
    <source>
        <dbReference type="PROSITE" id="PS50937"/>
    </source>
</evidence>
<feature type="domain" description="HTH merR-type" evidence="2">
    <location>
        <begin position="12"/>
        <end position="82"/>
    </location>
</feature>
<dbReference type="InterPro" id="IPR000551">
    <property type="entry name" value="MerR-type_HTH_dom"/>
</dbReference>
<dbReference type="Pfam" id="PF00376">
    <property type="entry name" value="MerR"/>
    <property type="match status" value="1"/>
</dbReference>
<dbReference type="PROSITE" id="PS50937">
    <property type="entry name" value="HTH_MERR_2"/>
    <property type="match status" value="1"/>
</dbReference>
<proteinExistence type="predicted"/>
<evidence type="ECO:0000313" key="4">
    <source>
        <dbReference type="Proteomes" id="UP000199707"/>
    </source>
</evidence>
<dbReference type="RefSeq" id="WP_090364440.1">
    <property type="nucleotide sequence ID" value="NZ_FMUB01000019.1"/>
</dbReference>
<dbReference type="InterPro" id="IPR047057">
    <property type="entry name" value="MerR_fam"/>
</dbReference>
<dbReference type="PANTHER" id="PTHR30204">
    <property type="entry name" value="REDOX-CYCLING DRUG-SENSING TRANSCRIPTIONAL ACTIVATOR SOXR"/>
    <property type="match status" value="1"/>
</dbReference>
<dbReference type="GO" id="GO:0003677">
    <property type="term" value="F:DNA binding"/>
    <property type="evidence" value="ECO:0007669"/>
    <property type="project" value="UniProtKB-KW"/>
</dbReference>
<name>A0A1G4X1M1_9MYCO</name>
<dbReference type="SMART" id="SM00422">
    <property type="entry name" value="HTH_MERR"/>
    <property type="match status" value="1"/>
</dbReference>
<dbReference type="Proteomes" id="UP000199707">
    <property type="component" value="Unassembled WGS sequence"/>
</dbReference>
<dbReference type="SUPFAM" id="SSF46955">
    <property type="entry name" value="Putative DNA-binding domain"/>
    <property type="match status" value="1"/>
</dbReference>